<evidence type="ECO:0000256" key="6">
    <source>
        <dbReference type="ARBA" id="ARBA00023136"/>
    </source>
</evidence>
<evidence type="ECO:0000256" key="1">
    <source>
        <dbReference type="ARBA" id="ARBA00004202"/>
    </source>
</evidence>
<accession>E4SDZ0</accession>
<dbReference type="InterPro" id="IPR043148">
    <property type="entry name" value="TagF_C"/>
</dbReference>
<proteinExistence type="inferred from homology"/>
<evidence type="ECO:0000256" key="5">
    <source>
        <dbReference type="ARBA" id="ARBA00022944"/>
    </source>
</evidence>
<evidence type="ECO:0000256" key="4">
    <source>
        <dbReference type="ARBA" id="ARBA00022679"/>
    </source>
</evidence>
<evidence type="ECO:0000256" key="3">
    <source>
        <dbReference type="ARBA" id="ARBA00022475"/>
    </source>
</evidence>
<dbReference type="GO" id="GO:0005886">
    <property type="term" value="C:plasma membrane"/>
    <property type="evidence" value="ECO:0007669"/>
    <property type="project" value="UniProtKB-SubCell"/>
</dbReference>
<dbReference type="OrthoDB" id="9807097at2"/>
<reference evidence="7 8" key="2">
    <citation type="journal article" date="2011" name="J. Bacteriol.">
        <title>Complete genome sequences for the anaerobic, extremely thermophilic plant biomass-degrading bacteria Caldicellulosiruptor hydrothermalis, Caldicellulosiruptor kristjanssonii, Caldicellulosiruptor kronotskyensis, Caldicellulosiruptor owensenis, and Caldicellulosiruptor lactoaceticus.</title>
        <authorList>
            <person name="Blumer-Schuette S.E."/>
            <person name="Ozdemir I."/>
            <person name="Mistry D."/>
            <person name="Lucas S."/>
            <person name="Lapidus A."/>
            <person name="Cheng J.F."/>
            <person name="Goodwin L.A."/>
            <person name="Pitluck S."/>
            <person name="Land M.L."/>
            <person name="Hauser L.J."/>
            <person name="Woyke T."/>
            <person name="Mikhailova N."/>
            <person name="Pati A."/>
            <person name="Kyrpides N.C."/>
            <person name="Ivanova N."/>
            <person name="Detter J.C."/>
            <person name="Walston-Davenport K."/>
            <person name="Han S."/>
            <person name="Adams M.W."/>
            <person name="Kelly R.M."/>
        </authorList>
    </citation>
    <scope>NUCLEOTIDE SEQUENCE [LARGE SCALE GENOMIC DNA]</scope>
    <source>
        <strain evidence="8">DSM 18902 / VKM B-2412 / 2002</strain>
    </source>
</reference>
<dbReference type="Gene3D" id="3.40.50.12580">
    <property type="match status" value="1"/>
</dbReference>
<evidence type="ECO:0000313" key="7">
    <source>
        <dbReference type="EMBL" id="ADQ45277.1"/>
    </source>
</evidence>
<dbReference type="PATRIC" id="fig|632348.3.peg.399"/>
<keyword evidence="5" id="KW-0777">Teichoic acid biosynthesis</keyword>
<dbReference type="InterPro" id="IPR007554">
    <property type="entry name" value="Glycerophosphate_synth"/>
</dbReference>
<dbReference type="PANTHER" id="PTHR37316:SF3">
    <property type="entry name" value="TEICHOIC ACID GLYCEROL-PHOSPHATE TRANSFERASE"/>
    <property type="match status" value="1"/>
</dbReference>
<keyword evidence="6" id="KW-0472">Membrane</keyword>
<dbReference type="SUPFAM" id="SSF53756">
    <property type="entry name" value="UDP-Glycosyltransferase/glycogen phosphorylase"/>
    <property type="match status" value="1"/>
</dbReference>
<dbReference type="PANTHER" id="PTHR37316">
    <property type="entry name" value="TEICHOIC ACID GLYCEROL-PHOSPHATE PRIMASE"/>
    <property type="match status" value="1"/>
</dbReference>
<name>E4SDZ0_CALK2</name>
<comment type="similarity">
    <text evidence="2">Belongs to the CDP-glycerol glycerophosphotransferase family.</text>
</comment>
<keyword evidence="4 7" id="KW-0808">Transferase</keyword>
<dbReference type="GO" id="GO:0047355">
    <property type="term" value="F:CDP-glycerol glycerophosphotransferase activity"/>
    <property type="evidence" value="ECO:0007669"/>
    <property type="project" value="InterPro"/>
</dbReference>
<dbReference type="EMBL" id="CP002330">
    <property type="protein sequence ID" value="ADQ45277.1"/>
    <property type="molecule type" value="Genomic_DNA"/>
</dbReference>
<reference key="1">
    <citation type="submission" date="2010-11" db="EMBL/GenBank/DDBJ databases">
        <title>Complete sequence of Caldicellulosiruptor kronotskyensis 2002.</title>
        <authorList>
            <consortium name="US DOE Joint Genome Institute"/>
            <person name="Lucas S."/>
            <person name="Copeland A."/>
            <person name="Lapidus A."/>
            <person name="Cheng J.-F."/>
            <person name="Bruce D."/>
            <person name="Goodwin L."/>
            <person name="Pitluck S."/>
            <person name="Davenport K."/>
            <person name="Detter J.C."/>
            <person name="Han C."/>
            <person name="Tapia R."/>
            <person name="Land M."/>
            <person name="Hauser L."/>
            <person name="Jeffries C."/>
            <person name="Kyrpides N."/>
            <person name="Ivanova N."/>
            <person name="Mikhailova N."/>
            <person name="Blumer-Schuette S.E."/>
            <person name="Kelly R.M."/>
            <person name="Woyke T."/>
        </authorList>
    </citation>
    <scope>NUCLEOTIDE SEQUENCE</scope>
    <source>
        <strain>2002</strain>
    </source>
</reference>
<keyword evidence="3" id="KW-1003">Cell membrane</keyword>
<dbReference type="AlphaFoldDB" id="E4SDZ0"/>
<keyword evidence="8" id="KW-1185">Reference proteome</keyword>
<evidence type="ECO:0000256" key="2">
    <source>
        <dbReference type="ARBA" id="ARBA00010488"/>
    </source>
</evidence>
<dbReference type="InterPro" id="IPR043149">
    <property type="entry name" value="TagF_N"/>
</dbReference>
<dbReference type="Gene3D" id="3.40.50.11820">
    <property type="match status" value="1"/>
</dbReference>
<sequence length="389" mass="45692">MGMSAILKNLLKSIFAVFIRIERGKIVIIDGTPYSGSNAKALYDFIKKSIKYNNIKFLTENDLKWKSFWNLKVFFENFREVCSANIVVTTHLYPKLKKTQIYIQLWHGIPLKAMTLMDKTEGINHKKLSVKNFSEYDYIISSSQFYSTLLNACVGVDGSKYVITGFPRNDMLFNTDAREKLQSIVKQPIDSYKIVFYLPTFRVNYGNQRIEGTTKDKNIFGFDDFDYDQFNRFLAKNNILFITKLHPVEEKLFIKKLSKISNSYFIFLTTDVLKIYSIDLYEILGSADILITDYSSVYFDYLLLNRPLLFISNDIDIYEKERGFLLKPYDFWTPGPKVKNQRELQDEIVNILSGKDTYKELRTLFKTLFHVYNDNKSCERVWNIIKNHI</sequence>
<organism evidence="7 8">
    <name type="scientific">Caldicellulosiruptor kronotskyensis (strain DSM 18902 / VKM B-2412 / 2002)</name>
    <dbReference type="NCBI Taxonomy" id="632348"/>
    <lineage>
        <taxon>Bacteria</taxon>
        <taxon>Bacillati</taxon>
        <taxon>Bacillota</taxon>
        <taxon>Bacillota incertae sedis</taxon>
        <taxon>Caldicellulosiruptorales</taxon>
        <taxon>Caldicellulosiruptoraceae</taxon>
        <taxon>Caldicellulosiruptor</taxon>
    </lineage>
</organism>
<dbReference type="Proteomes" id="UP000006835">
    <property type="component" value="Chromosome"/>
</dbReference>
<dbReference type="KEGG" id="ckn:Calkro_0374"/>
<protein>
    <submittedName>
        <fullName evidence="7">CDP-glycerol:poly(Glycerophosphate) glycerophosphotransferase</fullName>
    </submittedName>
</protein>
<dbReference type="GO" id="GO:0019350">
    <property type="term" value="P:teichoic acid biosynthetic process"/>
    <property type="evidence" value="ECO:0007669"/>
    <property type="project" value="UniProtKB-KW"/>
</dbReference>
<evidence type="ECO:0000313" key="8">
    <source>
        <dbReference type="Proteomes" id="UP000006835"/>
    </source>
</evidence>
<dbReference type="Pfam" id="PF04464">
    <property type="entry name" value="Glyphos_transf"/>
    <property type="match status" value="1"/>
</dbReference>
<gene>
    <name evidence="7" type="ordered locus">Calkro_0374</name>
</gene>
<dbReference type="HOGENOM" id="CLU_029598_2_1_9"/>
<comment type="subcellular location">
    <subcellularLocation>
        <location evidence="1">Cell membrane</location>
        <topology evidence="1">Peripheral membrane protein</topology>
    </subcellularLocation>
</comment>
<dbReference type="InterPro" id="IPR051612">
    <property type="entry name" value="Teichoic_Acid_Biosynth"/>
</dbReference>